<evidence type="ECO:0000256" key="2">
    <source>
        <dbReference type="ARBA" id="ARBA00023015"/>
    </source>
</evidence>
<dbReference type="PANTHER" id="PTHR31920">
    <property type="entry name" value="B3 DOMAIN-CONTAINING"/>
    <property type="match status" value="1"/>
</dbReference>
<dbReference type="AlphaFoldDB" id="A0A3B6HTG4"/>
<reference evidence="7" key="2">
    <citation type="submission" date="2018-10" db="UniProtKB">
        <authorList>
            <consortium name="EnsemblPlants"/>
        </authorList>
    </citation>
    <scope>IDENTIFICATION</scope>
</reference>
<dbReference type="SUPFAM" id="SSF101936">
    <property type="entry name" value="DNA-binding pseudobarrel domain"/>
    <property type="match status" value="1"/>
</dbReference>
<dbReference type="Gramene" id="TraesCS4A03G0509200.1">
    <property type="protein sequence ID" value="TraesCS4A03G0509200.1.CDS1"/>
    <property type="gene ID" value="TraesCS4A03G0509200"/>
</dbReference>
<dbReference type="PANTHER" id="PTHR31920:SF55">
    <property type="entry name" value="TF-B3 DOMAIN-CONTAINING PROTEIN"/>
    <property type="match status" value="1"/>
</dbReference>
<evidence type="ECO:0000259" key="6">
    <source>
        <dbReference type="PROSITE" id="PS50863"/>
    </source>
</evidence>
<dbReference type="Gene3D" id="2.40.330.10">
    <property type="entry name" value="DNA-binding pseudobarrel domain"/>
    <property type="match status" value="1"/>
</dbReference>
<dbReference type="Proteomes" id="UP000019116">
    <property type="component" value="Chromosome 4A"/>
</dbReference>
<sequence length="91" mass="10446">MPLDFTKHFPALLTEFKLKTNTGCSWKVTMRLMNGRITLYQGWAIFAAVHQIKVGYMMTFKLLTPDTLEVIVFNNNDILVVTKCGRHEPSL</sequence>
<feature type="domain" description="TF-B3" evidence="6">
    <location>
        <begin position="1"/>
        <end position="76"/>
    </location>
</feature>
<keyword evidence="8" id="KW-1185">Reference proteome</keyword>
<evidence type="ECO:0000313" key="7">
    <source>
        <dbReference type="EnsemblPlants" id="TraesCS4A02G189300.1.cds1"/>
    </source>
</evidence>
<keyword evidence="2" id="KW-0805">Transcription regulation</keyword>
<dbReference type="InterPro" id="IPR003340">
    <property type="entry name" value="B3_DNA-bd"/>
</dbReference>
<dbReference type="SMR" id="A0A3B6HTG4"/>
<protein>
    <recommendedName>
        <fullName evidence="6">TF-B3 domain-containing protein</fullName>
    </recommendedName>
</protein>
<dbReference type="Gramene" id="TraesCS4A02G189300.1">
    <property type="protein sequence ID" value="TraesCS4A02G189300.1.cds1"/>
    <property type="gene ID" value="TraesCS4A02G189300"/>
</dbReference>
<keyword evidence="4" id="KW-0804">Transcription</keyword>
<evidence type="ECO:0000256" key="5">
    <source>
        <dbReference type="ARBA" id="ARBA00023242"/>
    </source>
</evidence>
<organism evidence="7">
    <name type="scientific">Triticum aestivum</name>
    <name type="common">Wheat</name>
    <dbReference type="NCBI Taxonomy" id="4565"/>
    <lineage>
        <taxon>Eukaryota</taxon>
        <taxon>Viridiplantae</taxon>
        <taxon>Streptophyta</taxon>
        <taxon>Embryophyta</taxon>
        <taxon>Tracheophyta</taxon>
        <taxon>Spermatophyta</taxon>
        <taxon>Magnoliopsida</taxon>
        <taxon>Liliopsida</taxon>
        <taxon>Poales</taxon>
        <taxon>Poaceae</taxon>
        <taxon>BOP clade</taxon>
        <taxon>Pooideae</taxon>
        <taxon>Triticodae</taxon>
        <taxon>Triticeae</taxon>
        <taxon>Triticinae</taxon>
        <taxon>Triticum</taxon>
    </lineage>
</organism>
<dbReference type="InterPro" id="IPR015300">
    <property type="entry name" value="DNA-bd_pseudobarrel_sf"/>
</dbReference>
<proteinExistence type="predicted"/>
<dbReference type="PROSITE" id="PS50863">
    <property type="entry name" value="B3"/>
    <property type="match status" value="1"/>
</dbReference>
<comment type="subcellular location">
    <subcellularLocation>
        <location evidence="1">Nucleus</location>
    </subcellularLocation>
</comment>
<reference evidence="7" key="1">
    <citation type="submission" date="2018-08" db="EMBL/GenBank/DDBJ databases">
        <authorList>
            <person name="Rossello M."/>
        </authorList>
    </citation>
    <scope>NUCLEOTIDE SEQUENCE [LARGE SCALE GENOMIC DNA]</scope>
    <source>
        <strain evidence="7">cv. Chinese Spring</strain>
    </source>
</reference>
<dbReference type="EnsemblPlants" id="TraesCS4A02G189300.1">
    <property type="protein sequence ID" value="TraesCS4A02G189300.1.cds1"/>
    <property type="gene ID" value="TraesCS4A02G189300"/>
</dbReference>
<evidence type="ECO:0000256" key="3">
    <source>
        <dbReference type="ARBA" id="ARBA00023125"/>
    </source>
</evidence>
<evidence type="ECO:0000256" key="4">
    <source>
        <dbReference type="ARBA" id="ARBA00023163"/>
    </source>
</evidence>
<dbReference type="Gramene" id="TraesROB_scaffold_139931_01G000200.1">
    <property type="protein sequence ID" value="TraesROB_scaffold_139931_01G000200.1"/>
    <property type="gene ID" value="TraesROB_scaffold_139931_01G000200"/>
</dbReference>
<dbReference type="GO" id="GO:0003677">
    <property type="term" value="F:DNA binding"/>
    <property type="evidence" value="ECO:0007669"/>
    <property type="project" value="UniProtKB-KW"/>
</dbReference>
<dbReference type="Gramene" id="TraesCLE_scaffold_063439_01G000200.1">
    <property type="protein sequence ID" value="TraesCLE_scaffold_063439_01G000200.1"/>
    <property type="gene ID" value="TraesCLE_scaffold_063439_01G000200"/>
</dbReference>
<accession>A0A3B6HTG4</accession>
<keyword evidence="5" id="KW-0539">Nucleus</keyword>
<dbReference type="GO" id="GO:0005634">
    <property type="term" value="C:nucleus"/>
    <property type="evidence" value="ECO:0007669"/>
    <property type="project" value="UniProtKB-SubCell"/>
</dbReference>
<dbReference type="InterPro" id="IPR050655">
    <property type="entry name" value="Plant_B3_domain"/>
</dbReference>
<keyword evidence="3" id="KW-0238">DNA-binding</keyword>
<dbReference type="Gramene" id="TraesWEE_scaffold_102559_01G000200.1">
    <property type="protein sequence ID" value="TraesWEE_scaffold_102559_01G000200.1"/>
    <property type="gene ID" value="TraesWEE_scaffold_102559_01G000200"/>
</dbReference>
<dbReference type="Gramene" id="TraesCAD_scaffold_099831_01G000200.1">
    <property type="protein sequence ID" value="TraesCAD_scaffold_099831_01G000200.1"/>
    <property type="gene ID" value="TraesCAD_scaffold_099831_01G000200"/>
</dbReference>
<evidence type="ECO:0000256" key="1">
    <source>
        <dbReference type="ARBA" id="ARBA00004123"/>
    </source>
</evidence>
<name>A0A3B6HTG4_WHEAT</name>
<evidence type="ECO:0000313" key="8">
    <source>
        <dbReference type="Proteomes" id="UP000019116"/>
    </source>
</evidence>
<dbReference type="Pfam" id="PF02362">
    <property type="entry name" value="B3"/>
    <property type="match status" value="1"/>
</dbReference>